<evidence type="ECO:0000313" key="2">
    <source>
        <dbReference type="EMBL" id="MEX0468759.1"/>
    </source>
</evidence>
<dbReference type="InterPro" id="IPR010710">
    <property type="entry name" value="DUF1289"/>
</dbReference>
<dbReference type="Pfam" id="PF06945">
    <property type="entry name" value="DUF1289"/>
    <property type="match status" value="1"/>
</dbReference>
<name>A0ABV3TDM7_9GAMM</name>
<organism evidence="2 3">
    <name type="scientific">Spiribacter pallidus</name>
    <dbReference type="NCBI Taxonomy" id="1987936"/>
    <lineage>
        <taxon>Bacteria</taxon>
        <taxon>Pseudomonadati</taxon>
        <taxon>Pseudomonadota</taxon>
        <taxon>Gammaproteobacteria</taxon>
        <taxon>Chromatiales</taxon>
        <taxon>Ectothiorhodospiraceae</taxon>
        <taxon>Spiribacter</taxon>
    </lineage>
</organism>
<sequence>MSGSSPCVSICEVESGRCIGCGRTEQEIAEWRDYPEEKRLAIMDRLEREAAEGGWLDDALFDSASPSDAAPAVRDATAGASAQATATGSATGSATSSAAGTASGSAISPGGRRAGP</sequence>
<keyword evidence="3" id="KW-1185">Reference proteome</keyword>
<dbReference type="RefSeq" id="WP_367957735.1">
    <property type="nucleotide sequence ID" value="NZ_JBAKFK010000001.1"/>
</dbReference>
<dbReference type="EMBL" id="JBAKFM010000001">
    <property type="protein sequence ID" value="MEX0468759.1"/>
    <property type="molecule type" value="Genomic_DNA"/>
</dbReference>
<gene>
    <name evidence="2" type="ORF">V6X73_03310</name>
</gene>
<reference evidence="2 3" key="1">
    <citation type="submission" date="2024-02" db="EMBL/GenBank/DDBJ databases">
        <title>New especies of Spiribacter isolated from saline water.</title>
        <authorList>
            <person name="Leon M.J."/>
            <person name="De La Haba R."/>
            <person name="Sanchez-Porro C."/>
            <person name="Ventosa A."/>
        </authorList>
    </citation>
    <scope>NUCLEOTIDE SEQUENCE [LARGE SCALE GENOMIC DNA]</scope>
    <source>
        <strain evidence="3">ag22IC6-390</strain>
    </source>
</reference>
<accession>A0ABV3TDM7</accession>
<feature type="region of interest" description="Disordered" evidence="1">
    <location>
        <begin position="61"/>
        <end position="116"/>
    </location>
</feature>
<proteinExistence type="predicted"/>
<comment type="caution">
    <text evidence="2">The sequence shown here is derived from an EMBL/GenBank/DDBJ whole genome shotgun (WGS) entry which is preliminary data.</text>
</comment>
<evidence type="ECO:0000313" key="3">
    <source>
        <dbReference type="Proteomes" id="UP001556709"/>
    </source>
</evidence>
<evidence type="ECO:0000256" key="1">
    <source>
        <dbReference type="SAM" id="MobiDB-lite"/>
    </source>
</evidence>
<protein>
    <submittedName>
        <fullName evidence="2">DUF1289 domain-containing protein</fullName>
    </submittedName>
</protein>
<feature type="compositionally biased region" description="Low complexity" evidence="1">
    <location>
        <begin position="61"/>
        <end position="106"/>
    </location>
</feature>
<dbReference type="Proteomes" id="UP001556709">
    <property type="component" value="Unassembled WGS sequence"/>
</dbReference>